<sequence length="233" mass="25914">MNKGTIQNRDNFLGHIADKLGRERKTNVPRPDWEHQPQWAVYQDHSSDELCTLFHENSEEKGTHVLETTMDQLEQTIAYVMEAYGGAPMVATDDERFDAFGLRDVMIKRDVHIWDGGSDSMSIEKAKQSTIGFLFSDASLAESGTITQFNDRNKARSVSLLPTTYAAIVPKSTIVPRMTQATAEVHKHVEDGQDISPYINFITGPSNSADIEMNMVVGVHGPVKAVHIIVLDA</sequence>
<gene>
    <name evidence="2" type="primary">lutC</name>
    <name evidence="2" type="ORF">GCM10008983_08310</name>
</gene>
<reference evidence="3" key="1">
    <citation type="journal article" date="2019" name="Int. J. Syst. Evol. Microbiol.">
        <title>The Global Catalogue of Microorganisms (GCM) 10K type strain sequencing project: providing services to taxonomists for standard genome sequencing and annotation.</title>
        <authorList>
            <consortium name="The Broad Institute Genomics Platform"/>
            <consortium name="The Broad Institute Genome Sequencing Center for Infectious Disease"/>
            <person name="Wu L."/>
            <person name="Ma J."/>
        </authorList>
    </citation>
    <scope>NUCLEOTIDE SEQUENCE [LARGE SCALE GENOMIC DNA]</scope>
    <source>
        <strain evidence="3">JCM 12149</strain>
    </source>
</reference>
<dbReference type="PANTHER" id="PTHR43682:SF1">
    <property type="entry name" value="LACTATE UTILIZATION PROTEIN C"/>
    <property type="match status" value="1"/>
</dbReference>
<feature type="domain" description="LUD" evidence="1">
    <location>
        <begin position="53"/>
        <end position="230"/>
    </location>
</feature>
<comment type="caution">
    <text evidence="2">The sequence shown here is derived from an EMBL/GenBank/DDBJ whole genome shotgun (WGS) entry which is preliminary data.</text>
</comment>
<name>A0ABP3IZF2_9BACI</name>
<dbReference type="Proteomes" id="UP001501459">
    <property type="component" value="Unassembled WGS sequence"/>
</dbReference>
<dbReference type="PANTHER" id="PTHR43682">
    <property type="entry name" value="LACTATE UTILIZATION PROTEIN C"/>
    <property type="match status" value="1"/>
</dbReference>
<dbReference type="RefSeq" id="WP_343751376.1">
    <property type="nucleotide sequence ID" value="NZ_BAAADM010000020.1"/>
</dbReference>
<organism evidence="2 3">
    <name type="scientific">Lentibacillus halophilus</name>
    <dbReference type="NCBI Taxonomy" id="295065"/>
    <lineage>
        <taxon>Bacteria</taxon>
        <taxon>Bacillati</taxon>
        <taxon>Bacillota</taxon>
        <taxon>Bacilli</taxon>
        <taxon>Bacillales</taxon>
        <taxon>Bacillaceae</taxon>
        <taxon>Lentibacillus</taxon>
    </lineage>
</organism>
<evidence type="ECO:0000313" key="3">
    <source>
        <dbReference type="Proteomes" id="UP001501459"/>
    </source>
</evidence>
<dbReference type="InterPro" id="IPR037171">
    <property type="entry name" value="NagB/RpiA_transferase-like"/>
</dbReference>
<accession>A0ABP3IZF2</accession>
<dbReference type="InterPro" id="IPR024185">
    <property type="entry name" value="FTHF_cligase-like_sf"/>
</dbReference>
<dbReference type="SUPFAM" id="SSF100950">
    <property type="entry name" value="NagB/RpiA/CoA transferase-like"/>
    <property type="match status" value="1"/>
</dbReference>
<dbReference type="Gene3D" id="3.40.50.10420">
    <property type="entry name" value="NagB/RpiA/CoA transferase-like"/>
    <property type="match status" value="1"/>
</dbReference>
<evidence type="ECO:0000259" key="1">
    <source>
        <dbReference type="Pfam" id="PF02589"/>
    </source>
</evidence>
<proteinExistence type="predicted"/>
<evidence type="ECO:0000313" key="2">
    <source>
        <dbReference type="EMBL" id="GAA0434045.1"/>
    </source>
</evidence>
<keyword evidence="3" id="KW-1185">Reference proteome</keyword>
<dbReference type="Pfam" id="PF02589">
    <property type="entry name" value="LUD_dom"/>
    <property type="match status" value="1"/>
</dbReference>
<dbReference type="InterPro" id="IPR003741">
    <property type="entry name" value="LUD_dom"/>
</dbReference>
<protein>
    <submittedName>
        <fullName evidence="2">Lactate utilization protein LutC</fullName>
    </submittedName>
</protein>
<dbReference type="EMBL" id="BAAADM010000020">
    <property type="protein sequence ID" value="GAA0434045.1"/>
    <property type="molecule type" value="Genomic_DNA"/>
</dbReference>